<dbReference type="KEGG" id="mpar:F7D14_03275"/>
<dbReference type="CDD" id="cd05403">
    <property type="entry name" value="NT_KNTase_like"/>
    <property type="match status" value="1"/>
</dbReference>
<dbReference type="PANTHER" id="PTHR43852">
    <property type="entry name" value="NUCLEOTIDYLTRANSFERASE"/>
    <property type="match status" value="1"/>
</dbReference>
<dbReference type="EMBL" id="CP044331">
    <property type="protein sequence ID" value="QGM99520.1"/>
    <property type="molecule type" value="Genomic_DNA"/>
</dbReference>
<organism evidence="2 3">
    <name type="scientific">Methylocystis parvus</name>
    <dbReference type="NCBI Taxonomy" id="134"/>
    <lineage>
        <taxon>Bacteria</taxon>
        <taxon>Pseudomonadati</taxon>
        <taxon>Pseudomonadota</taxon>
        <taxon>Alphaproteobacteria</taxon>
        <taxon>Hyphomicrobiales</taxon>
        <taxon>Methylocystaceae</taxon>
        <taxon>Methylocystis</taxon>
    </lineage>
</organism>
<dbReference type="NCBIfam" id="NF047752">
    <property type="entry name" value="MntA_antitoxin"/>
    <property type="match status" value="1"/>
</dbReference>
<name>A0A6B8MFQ8_9HYPH</name>
<dbReference type="Pfam" id="PF18765">
    <property type="entry name" value="Polbeta"/>
    <property type="match status" value="1"/>
</dbReference>
<dbReference type="Gene3D" id="3.30.460.10">
    <property type="entry name" value="Beta Polymerase, domain 2"/>
    <property type="match status" value="1"/>
</dbReference>
<evidence type="ECO:0000313" key="3">
    <source>
        <dbReference type="Proteomes" id="UP000422569"/>
    </source>
</evidence>
<sequence length="131" mass="14507">MDETALIDHLRKRLPDAMAIYLFGSVASGEAGPESDVDLAVLNDGPLEPVFVWDVACELANVVDRHVDLVDLRTASTVLQHQVVTRGRRLWARDAGANLYEAFILSEKTALDERNAGLYADILREGRVYGR</sequence>
<protein>
    <submittedName>
        <fullName evidence="2">Nucleotidyltransferase domain-containing protein</fullName>
    </submittedName>
</protein>
<gene>
    <name evidence="2" type="ORF">F7D14_03275</name>
</gene>
<dbReference type="SUPFAM" id="SSF81301">
    <property type="entry name" value="Nucleotidyltransferase"/>
    <property type="match status" value="1"/>
</dbReference>
<dbReference type="PANTHER" id="PTHR43852:SF2">
    <property type="entry name" value="PROTEIN ADENYLYLTRANSFERASE MNTA"/>
    <property type="match status" value="1"/>
</dbReference>
<dbReference type="InterPro" id="IPR052930">
    <property type="entry name" value="TA_antitoxin_MntA"/>
</dbReference>
<evidence type="ECO:0000259" key="1">
    <source>
        <dbReference type="Pfam" id="PF18765"/>
    </source>
</evidence>
<accession>A0A6B8MFQ8</accession>
<dbReference type="Proteomes" id="UP000422569">
    <property type="component" value="Chromosome"/>
</dbReference>
<keyword evidence="2" id="KW-0808">Transferase</keyword>
<reference evidence="2 3" key="1">
    <citation type="submission" date="2019-09" db="EMBL/GenBank/DDBJ databases">
        <title>Isolation and complete genome sequencing of Methylocystis species.</title>
        <authorList>
            <person name="Rumah B.L."/>
            <person name="Stead C.E."/>
            <person name="Stevens B.C."/>
            <person name="Minton N.P."/>
            <person name="Grosse-Honebrink A."/>
            <person name="Zhang Y."/>
        </authorList>
    </citation>
    <scope>NUCLEOTIDE SEQUENCE [LARGE SCALE GENOMIC DNA]</scope>
    <source>
        <strain evidence="2 3">BRCS2</strain>
    </source>
</reference>
<dbReference type="InterPro" id="IPR041633">
    <property type="entry name" value="Polbeta"/>
</dbReference>
<feature type="domain" description="Polymerase beta nucleotidyltransferase" evidence="1">
    <location>
        <begin position="11"/>
        <end position="94"/>
    </location>
</feature>
<dbReference type="AlphaFoldDB" id="A0A6B8MFQ8"/>
<evidence type="ECO:0000313" key="2">
    <source>
        <dbReference type="EMBL" id="QGM99520.1"/>
    </source>
</evidence>
<dbReference type="InterPro" id="IPR043519">
    <property type="entry name" value="NT_sf"/>
</dbReference>
<keyword evidence="3" id="KW-1185">Reference proteome</keyword>
<proteinExistence type="predicted"/>
<dbReference type="GO" id="GO:0016740">
    <property type="term" value="F:transferase activity"/>
    <property type="evidence" value="ECO:0007669"/>
    <property type="project" value="UniProtKB-KW"/>
</dbReference>